<feature type="modified residue" description="4-aspartylphosphate" evidence="6">
    <location>
        <position position="52"/>
    </location>
</feature>
<dbReference type="PANTHER" id="PTHR32071">
    <property type="entry name" value="TRANSCRIPTIONAL REGULATORY PROTEIN"/>
    <property type="match status" value="1"/>
</dbReference>
<dbReference type="InterPro" id="IPR058031">
    <property type="entry name" value="AAA_lid_NorR"/>
</dbReference>
<evidence type="ECO:0000256" key="1">
    <source>
        <dbReference type="ARBA" id="ARBA00022741"/>
    </source>
</evidence>
<feature type="domain" description="Response regulatory" evidence="8">
    <location>
        <begin position="3"/>
        <end position="119"/>
    </location>
</feature>
<dbReference type="InterPro" id="IPR002197">
    <property type="entry name" value="HTH_Fis"/>
</dbReference>
<sequence length="468" mass="51865">MSEVLIVDDDHNFRETLRELLSDAGYQTLVATNAEEAITLLQTTTPELTLCDWKMPGGGGEQFLKSLQSEGLLTTMPVIILTAHGTGPNAIQAMQLGAYDFITKPLDIDLALATVARAIRHMELQREVEVLRQQRFRDRFLEDMTTSEEGLKPQLIGNSPAWIEVFKNIGRVAATDVGVLLLGESGTGKEVVARAIHQNSARSRRTFIILNCAALPPELLESELFGHERGAFTGAIAQKRGKFEAADGGTIFLDEIGELPLSLQPKLLRVLQEHTFERVGGTVSIHTDVRVIAATNRPLEDDVEQKTFRADLFYRLNAFTVRLPPLRERQSDILPLAEYFLARYAQRNQIASTGLAADAIMALHNYSFPGNVRELEHLIERAAVRAGGRAITAEQIQEELTKEKSSSPAVFDIQTAMGMPFHEAVASWERHLIEQALMASQGNKSDAARRLGIHRRLLYEKLAGLGIK</sequence>
<organism evidence="9 10">
    <name type="scientific">Tunturiibacter lichenicola</name>
    <dbReference type="NCBI Taxonomy" id="2051959"/>
    <lineage>
        <taxon>Bacteria</taxon>
        <taxon>Pseudomonadati</taxon>
        <taxon>Acidobacteriota</taxon>
        <taxon>Terriglobia</taxon>
        <taxon>Terriglobales</taxon>
        <taxon>Acidobacteriaceae</taxon>
        <taxon>Tunturiibacter</taxon>
    </lineage>
</organism>
<keyword evidence="1" id="KW-0547">Nucleotide-binding</keyword>
<dbReference type="SMART" id="SM00382">
    <property type="entry name" value="AAA"/>
    <property type="match status" value="1"/>
</dbReference>
<dbReference type="InterPro" id="IPR025944">
    <property type="entry name" value="Sigma_54_int_dom_CS"/>
</dbReference>
<dbReference type="SUPFAM" id="SSF52540">
    <property type="entry name" value="P-loop containing nucleoside triphosphate hydrolases"/>
    <property type="match status" value="1"/>
</dbReference>
<dbReference type="PANTHER" id="PTHR32071:SF117">
    <property type="entry name" value="PTS-DEPENDENT DIHYDROXYACETONE KINASE OPERON REGULATORY PROTEIN-RELATED"/>
    <property type="match status" value="1"/>
</dbReference>
<dbReference type="InterPro" id="IPR002078">
    <property type="entry name" value="Sigma_54_int"/>
</dbReference>
<dbReference type="SMART" id="SM00448">
    <property type="entry name" value="REC"/>
    <property type="match status" value="1"/>
</dbReference>
<dbReference type="Gene3D" id="1.10.10.60">
    <property type="entry name" value="Homeodomain-like"/>
    <property type="match status" value="1"/>
</dbReference>
<dbReference type="Gene3D" id="3.40.50.2300">
    <property type="match status" value="1"/>
</dbReference>
<dbReference type="AlphaFoldDB" id="A0A7Y9T6R7"/>
<dbReference type="SUPFAM" id="SSF52172">
    <property type="entry name" value="CheY-like"/>
    <property type="match status" value="1"/>
</dbReference>
<keyword evidence="6" id="KW-0597">Phosphoprotein</keyword>
<dbReference type="PROSITE" id="PS00676">
    <property type="entry name" value="SIGMA54_INTERACT_2"/>
    <property type="match status" value="1"/>
</dbReference>
<evidence type="ECO:0000256" key="4">
    <source>
        <dbReference type="ARBA" id="ARBA00023125"/>
    </source>
</evidence>
<feature type="domain" description="Sigma-54 factor interaction" evidence="7">
    <location>
        <begin position="155"/>
        <end position="384"/>
    </location>
</feature>
<dbReference type="Pfam" id="PF00158">
    <property type="entry name" value="Sigma54_activat"/>
    <property type="match status" value="1"/>
</dbReference>
<evidence type="ECO:0000313" key="10">
    <source>
        <dbReference type="Proteomes" id="UP000534186"/>
    </source>
</evidence>
<proteinExistence type="predicted"/>
<dbReference type="FunFam" id="3.40.50.300:FF:000006">
    <property type="entry name" value="DNA-binding transcriptional regulator NtrC"/>
    <property type="match status" value="1"/>
</dbReference>
<dbReference type="Pfam" id="PF25601">
    <property type="entry name" value="AAA_lid_14"/>
    <property type="match status" value="1"/>
</dbReference>
<dbReference type="PRINTS" id="PR01590">
    <property type="entry name" value="HTHFIS"/>
</dbReference>
<evidence type="ECO:0000256" key="2">
    <source>
        <dbReference type="ARBA" id="ARBA00022840"/>
    </source>
</evidence>
<gene>
    <name evidence="9" type="ORF">HDF12_004023</name>
</gene>
<keyword evidence="5" id="KW-0804">Transcription</keyword>
<dbReference type="InterPro" id="IPR009057">
    <property type="entry name" value="Homeodomain-like_sf"/>
</dbReference>
<reference evidence="9 10" key="1">
    <citation type="submission" date="2020-07" db="EMBL/GenBank/DDBJ databases">
        <title>Genomic Encyclopedia of Type Strains, Phase IV (KMG-V): Genome sequencing to study the core and pangenomes of soil and plant-associated prokaryotes.</title>
        <authorList>
            <person name="Whitman W."/>
        </authorList>
    </citation>
    <scope>NUCLEOTIDE SEQUENCE [LARGE SCALE GENOMIC DNA]</scope>
    <source>
        <strain evidence="9 10">M8UP30</strain>
    </source>
</reference>
<keyword evidence="3" id="KW-0805">Transcription regulation</keyword>
<dbReference type="Gene3D" id="3.40.50.300">
    <property type="entry name" value="P-loop containing nucleotide triphosphate hydrolases"/>
    <property type="match status" value="1"/>
</dbReference>
<evidence type="ECO:0000256" key="5">
    <source>
        <dbReference type="ARBA" id="ARBA00023163"/>
    </source>
</evidence>
<evidence type="ECO:0000313" key="9">
    <source>
        <dbReference type="EMBL" id="NYF53624.1"/>
    </source>
</evidence>
<dbReference type="Pfam" id="PF00072">
    <property type="entry name" value="Response_reg"/>
    <property type="match status" value="1"/>
</dbReference>
<dbReference type="GO" id="GO:0000160">
    <property type="term" value="P:phosphorelay signal transduction system"/>
    <property type="evidence" value="ECO:0007669"/>
    <property type="project" value="InterPro"/>
</dbReference>
<accession>A0A7Y9T6R7</accession>
<dbReference type="InterPro" id="IPR025662">
    <property type="entry name" value="Sigma_54_int_dom_ATP-bd_1"/>
</dbReference>
<evidence type="ECO:0000259" key="8">
    <source>
        <dbReference type="PROSITE" id="PS50110"/>
    </source>
</evidence>
<dbReference type="GO" id="GO:0043565">
    <property type="term" value="F:sequence-specific DNA binding"/>
    <property type="evidence" value="ECO:0007669"/>
    <property type="project" value="InterPro"/>
</dbReference>
<keyword evidence="4" id="KW-0238">DNA-binding</keyword>
<name>A0A7Y9T6R7_9BACT</name>
<dbReference type="InterPro" id="IPR001789">
    <property type="entry name" value="Sig_transdc_resp-reg_receiver"/>
</dbReference>
<dbReference type="Gene3D" id="1.10.8.60">
    <property type="match status" value="1"/>
</dbReference>
<evidence type="ECO:0000256" key="6">
    <source>
        <dbReference type="PROSITE-ProRule" id="PRU00169"/>
    </source>
</evidence>
<dbReference type="InterPro" id="IPR027417">
    <property type="entry name" value="P-loop_NTPase"/>
</dbReference>
<dbReference type="Proteomes" id="UP000534186">
    <property type="component" value="Unassembled WGS sequence"/>
</dbReference>
<dbReference type="PROSITE" id="PS00688">
    <property type="entry name" value="SIGMA54_INTERACT_3"/>
    <property type="match status" value="1"/>
</dbReference>
<dbReference type="PROSITE" id="PS50045">
    <property type="entry name" value="SIGMA54_INTERACT_4"/>
    <property type="match status" value="1"/>
</dbReference>
<dbReference type="GO" id="GO:0006355">
    <property type="term" value="P:regulation of DNA-templated transcription"/>
    <property type="evidence" value="ECO:0007669"/>
    <property type="project" value="InterPro"/>
</dbReference>
<dbReference type="CDD" id="cd00009">
    <property type="entry name" value="AAA"/>
    <property type="match status" value="1"/>
</dbReference>
<dbReference type="PROSITE" id="PS00675">
    <property type="entry name" value="SIGMA54_INTERACT_1"/>
    <property type="match status" value="1"/>
</dbReference>
<comment type="caution">
    <text evidence="9">The sequence shown here is derived from an EMBL/GenBank/DDBJ whole genome shotgun (WGS) entry which is preliminary data.</text>
</comment>
<dbReference type="PROSITE" id="PS50110">
    <property type="entry name" value="RESPONSE_REGULATORY"/>
    <property type="match status" value="1"/>
</dbReference>
<evidence type="ECO:0000256" key="3">
    <source>
        <dbReference type="ARBA" id="ARBA00023015"/>
    </source>
</evidence>
<dbReference type="SUPFAM" id="SSF46689">
    <property type="entry name" value="Homeodomain-like"/>
    <property type="match status" value="1"/>
</dbReference>
<dbReference type="GO" id="GO:0005524">
    <property type="term" value="F:ATP binding"/>
    <property type="evidence" value="ECO:0007669"/>
    <property type="project" value="UniProtKB-KW"/>
</dbReference>
<evidence type="ECO:0000259" key="7">
    <source>
        <dbReference type="PROSITE" id="PS50045"/>
    </source>
</evidence>
<keyword evidence="2" id="KW-0067">ATP-binding</keyword>
<dbReference type="InterPro" id="IPR025943">
    <property type="entry name" value="Sigma_54_int_dom_ATP-bd_2"/>
</dbReference>
<dbReference type="Pfam" id="PF02954">
    <property type="entry name" value="HTH_8"/>
    <property type="match status" value="1"/>
</dbReference>
<protein>
    <submittedName>
        <fullName evidence="9">Two-component system response regulator AtoC</fullName>
    </submittedName>
</protein>
<dbReference type="EMBL" id="JACCCV010000002">
    <property type="protein sequence ID" value="NYF53624.1"/>
    <property type="molecule type" value="Genomic_DNA"/>
</dbReference>
<dbReference type="InterPro" id="IPR003593">
    <property type="entry name" value="AAA+_ATPase"/>
</dbReference>
<dbReference type="InterPro" id="IPR011006">
    <property type="entry name" value="CheY-like_superfamily"/>
</dbReference>